<organism evidence="2 3">
    <name type="scientific">Cyclobacterium amurskyense</name>
    <dbReference type="NCBI Taxonomy" id="320787"/>
    <lineage>
        <taxon>Bacteria</taxon>
        <taxon>Pseudomonadati</taxon>
        <taxon>Bacteroidota</taxon>
        <taxon>Cytophagia</taxon>
        <taxon>Cytophagales</taxon>
        <taxon>Cyclobacteriaceae</taxon>
        <taxon>Cyclobacterium</taxon>
    </lineage>
</organism>
<evidence type="ECO:0000313" key="3">
    <source>
        <dbReference type="Proteomes" id="UP000036520"/>
    </source>
</evidence>
<dbReference type="PATRIC" id="fig|320787.5.peg.869"/>
<keyword evidence="3" id="KW-1185">Reference proteome</keyword>
<protein>
    <submittedName>
        <fullName evidence="2">Uncharacterized protein</fullName>
    </submittedName>
</protein>
<proteinExistence type="predicted"/>
<dbReference type="AlphaFoldDB" id="A0A0H4PPP3"/>
<dbReference type="OrthoDB" id="853948at2"/>
<reference evidence="2 3" key="1">
    <citation type="submission" date="2015-07" db="EMBL/GenBank/DDBJ databases">
        <authorList>
            <person name="Kim K.M."/>
        </authorList>
    </citation>
    <scope>NUCLEOTIDE SEQUENCE [LARGE SCALE GENOMIC DNA]</scope>
    <source>
        <strain evidence="2 3">KCTC 12363</strain>
    </source>
</reference>
<dbReference type="EMBL" id="CP012040">
    <property type="protein sequence ID" value="AKP50237.1"/>
    <property type="molecule type" value="Genomic_DNA"/>
</dbReference>
<feature type="coiled-coil region" evidence="1">
    <location>
        <begin position="464"/>
        <end position="498"/>
    </location>
</feature>
<gene>
    <name evidence="2" type="ORF">CA2015_0778</name>
</gene>
<evidence type="ECO:0000313" key="2">
    <source>
        <dbReference type="EMBL" id="AKP50237.1"/>
    </source>
</evidence>
<dbReference type="Gene3D" id="3.40.50.300">
    <property type="entry name" value="P-loop containing nucleotide triphosphate hydrolases"/>
    <property type="match status" value="1"/>
</dbReference>
<dbReference type="InterPro" id="IPR027417">
    <property type="entry name" value="P-loop_NTPase"/>
</dbReference>
<evidence type="ECO:0000256" key="1">
    <source>
        <dbReference type="SAM" id="Coils"/>
    </source>
</evidence>
<accession>A0A0H4PPP3</accession>
<sequence>MMDNNLYLNRLVIYTDEGKIAYDEIFHKGVNIIRGNNSSGKSTISHFIFYALGGAFNDWVKEARKCSVVVAEVELNGATVTIKRQISFNINGIGNKIESIYFFWGSFENSLLISAEWQKFNYDTTENKKSFSNVLFENLNLPIVKGENNITFHQILRLLYVDQDSPTNSLFLYEQFDTSLTRETVSDLLLGVYNQNLYDLQQKLERDQRESDELKSEIKVIKKFIPNLADLIPGNINARISNKEQEIVDLDSLIIEFKENNKKVNYTKKSQLEFQTLSKNAIKQRDVIKDLTNRIRIIQLEIEDTDYFIKALENKLSAVRKSIITRDFLGGFTLVNCPECLSELIPVDSPNHCNLCKQKIDNSVGITQARKIEQEISFQIKESKKLNNIKEKKLIEEKAKYEKENIKLHQIQVSVNQAIKDVRSFREERIDKLYSDRGFIEGELLQLRTLLENAELYQAKKLRLDELESDISFHKYEINRLKNEQERLKKDINKEIEKVGVYLLNNDLKRQKEFFEAKEFNIDYRNNLAFISDKNAKYSASSSFYLKNSARFAIFLTSLSIKRMRYPRFILCDNMEDKGIEFERVHNFQRILIKYLKDFNRETYQVIYTTSFIPKELNNKRYCVGDYYTEENPSLKNV</sequence>
<dbReference type="Proteomes" id="UP000036520">
    <property type="component" value="Chromosome"/>
</dbReference>
<dbReference type="STRING" id="320787.CA2015_0778"/>
<dbReference type="RefSeq" id="WP_048640696.1">
    <property type="nucleotide sequence ID" value="NZ_CP012040.1"/>
</dbReference>
<name>A0A0H4PPP3_9BACT</name>
<dbReference type="KEGG" id="camu:CA2015_0778"/>
<keyword evidence="1" id="KW-0175">Coiled coil</keyword>
<feature type="coiled-coil region" evidence="1">
    <location>
        <begin position="197"/>
        <end position="260"/>
    </location>
</feature>